<comment type="caution">
    <text evidence="8">The sequence shown here is derived from an EMBL/GenBank/DDBJ whole genome shotgun (WGS) entry which is preliminary data.</text>
</comment>
<comment type="similarity">
    <text evidence="1">Belongs to the thioredoxin family. DsbA subfamily.</text>
</comment>
<keyword evidence="6" id="KW-1133">Transmembrane helix</keyword>
<name>A0A1F5X430_9BACT</name>
<proteinExistence type="inferred from homology"/>
<dbReference type="InterPro" id="IPR013766">
    <property type="entry name" value="Thioredoxin_domain"/>
</dbReference>
<keyword evidence="2" id="KW-0732">Signal</keyword>
<dbReference type="PANTHER" id="PTHR13887">
    <property type="entry name" value="GLUTATHIONE S-TRANSFERASE KAPPA"/>
    <property type="match status" value="1"/>
</dbReference>
<dbReference type="Pfam" id="PF13462">
    <property type="entry name" value="Thioredoxin_4"/>
    <property type="match status" value="1"/>
</dbReference>
<gene>
    <name evidence="8" type="ORF">A3B18_00295</name>
</gene>
<dbReference type="PROSITE" id="PS51352">
    <property type="entry name" value="THIOREDOXIN_2"/>
    <property type="match status" value="1"/>
</dbReference>
<evidence type="ECO:0000256" key="2">
    <source>
        <dbReference type="ARBA" id="ARBA00022729"/>
    </source>
</evidence>
<dbReference type="InterPro" id="IPR036249">
    <property type="entry name" value="Thioredoxin-like_sf"/>
</dbReference>
<dbReference type="SUPFAM" id="SSF52833">
    <property type="entry name" value="Thioredoxin-like"/>
    <property type="match status" value="1"/>
</dbReference>
<evidence type="ECO:0000256" key="3">
    <source>
        <dbReference type="ARBA" id="ARBA00023002"/>
    </source>
</evidence>
<keyword evidence="3" id="KW-0560">Oxidoreductase</keyword>
<accession>A0A1F5X430</accession>
<evidence type="ECO:0000256" key="4">
    <source>
        <dbReference type="ARBA" id="ARBA00023157"/>
    </source>
</evidence>
<dbReference type="PANTHER" id="PTHR13887:SF14">
    <property type="entry name" value="DISULFIDE BOND FORMATION PROTEIN D"/>
    <property type="match status" value="1"/>
</dbReference>
<evidence type="ECO:0000256" key="1">
    <source>
        <dbReference type="ARBA" id="ARBA00005791"/>
    </source>
</evidence>
<evidence type="ECO:0000313" key="8">
    <source>
        <dbReference type="EMBL" id="OGF82705.1"/>
    </source>
</evidence>
<feature type="domain" description="Thioredoxin" evidence="7">
    <location>
        <begin position="28"/>
        <end position="234"/>
    </location>
</feature>
<dbReference type="InterPro" id="IPR012336">
    <property type="entry name" value="Thioredoxin-like_fold"/>
</dbReference>
<evidence type="ECO:0000256" key="5">
    <source>
        <dbReference type="ARBA" id="ARBA00023284"/>
    </source>
</evidence>
<keyword evidence="4" id="KW-1015">Disulfide bond</keyword>
<keyword evidence="6" id="KW-0472">Membrane</keyword>
<keyword evidence="5" id="KW-0676">Redox-active center</keyword>
<sequence>MENEQKNQYLIPASIVVAGLLVAFAVFYTNGAPIPKDQGANVLGNDTKAENMRPVDSSDHILGDPNAPVKIVEYSDLECPFCKDYHPTLTRVMSEYGKDGKVAWVYRHFPLDAIHSRARKEAEASECAAELGGNNAFWAYIGKVFEITPSNNGLDPSKLPLIAQQIGLDKTNFESCLSSGRYAEKIQENYADAVNSGGDGTPYTIIITSKGEVYPFSGALPYAQLQPLIEDAIKSI</sequence>
<feature type="transmembrane region" description="Helical" evidence="6">
    <location>
        <begin position="9"/>
        <end position="28"/>
    </location>
</feature>
<evidence type="ECO:0000259" key="7">
    <source>
        <dbReference type="PROSITE" id="PS51352"/>
    </source>
</evidence>
<dbReference type="AlphaFoldDB" id="A0A1F5X430"/>
<organism evidence="8 9">
    <name type="scientific">Candidatus Giovannonibacteria bacterium RIFCSPLOWO2_01_FULL_46_13</name>
    <dbReference type="NCBI Taxonomy" id="1798352"/>
    <lineage>
        <taxon>Bacteria</taxon>
        <taxon>Candidatus Giovannoniibacteriota</taxon>
    </lineage>
</organism>
<dbReference type="Proteomes" id="UP000178684">
    <property type="component" value="Unassembled WGS sequence"/>
</dbReference>
<keyword evidence="6" id="KW-0812">Transmembrane</keyword>
<protein>
    <recommendedName>
        <fullName evidence="7">Thioredoxin domain-containing protein</fullName>
    </recommendedName>
</protein>
<dbReference type="Gene3D" id="3.40.30.10">
    <property type="entry name" value="Glutaredoxin"/>
    <property type="match status" value="1"/>
</dbReference>
<evidence type="ECO:0000313" key="9">
    <source>
        <dbReference type="Proteomes" id="UP000178684"/>
    </source>
</evidence>
<reference evidence="8 9" key="1">
    <citation type="journal article" date="2016" name="Nat. Commun.">
        <title>Thousands of microbial genomes shed light on interconnected biogeochemical processes in an aquifer system.</title>
        <authorList>
            <person name="Anantharaman K."/>
            <person name="Brown C.T."/>
            <person name="Hug L.A."/>
            <person name="Sharon I."/>
            <person name="Castelle C.J."/>
            <person name="Probst A.J."/>
            <person name="Thomas B.C."/>
            <person name="Singh A."/>
            <person name="Wilkins M.J."/>
            <person name="Karaoz U."/>
            <person name="Brodie E.L."/>
            <person name="Williams K.H."/>
            <person name="Hubbard S.S."/>
            <person name="Banfield J.F."/>
        </authorList>
    </citation>
    <scope>NUCLEOTIDE SEQUENCE [LARGE SCALE GENOMIC DNA]</scope>
</reference>
<dbReference type="EMBL" id="MFIE01000014">
    <property type="protein sequence ID" value="OGF82705.1"/>
    <property type="molecule type" value="Genomic_DNA"/>
</dbReference>
<evidence type="ECO:0000256" key="6">
    <source>
        <dbReference type="SAM" id="Phobius"/>
    </source>
</evidence>
<dbReference type="GO" id="GO:0016491">
    <property type="term" value="F:oxidoreductase activity"/>
    <property type="evidence" value="ECO:0007669"/>
    <property type="project" value="UniProtKB-KW"/>
</dbReference>